<dbReference type="Proteomes" id="UP001165586">
    <property type="component" value="Unassembled WGS sequence"/>
</dbReference>
<dbReference type="EMBL" id="JANLCJ010000351">
    <property type="protein sequence ID" value="MCS5737024.1"/>
    <property type="molecule type" value="Genomic_DNA"/>
</dbReference>
<accession>A0ABT2HAQ3</accession>
<protein>
    <submittedName>
        <fullName evidence="1">DUF5309 domain-containing protein</fullName>
    </submittedName>
</protein>
<evidence type="ECO:0000313" key="1">
    <source>
        <dbReference type="EMBL" id="MCS5737024.1"/>
    </source>
</evidence>
<comment type="caution">
    <text evidence="1">The sequence shown here is derived from an EMBL/GenBank/DDBJ whole genome shotgun (WGS) entry which is preliminary data.</text>
</comment>
<reference evidence="1" key="1">
    <citation type="submission" date="2022-08" db="EMBL/GenBank/DDBJ databases">
        <authorList>
            <person name="Deng Y."/>
            <person name="Han X.-F."/>
            <person name="Zhang Y.-Q."/>
        </authorList>
    </citation>
    <scope>NUCLEOTIDE SEQUENCE</scope>
    <source>
        <strain evidence="1">CPCC 203386</strain>
    </source>
</reference>
<dbReference type="Pfam" id="PF17236">
    <property type="entry name" value="SU10_MCP"/>
    <property type="match status" value="1"/>
</dbReference>
<sequence>CICFSRFCPVDLVYFVDPETLTQRVLREPKATQLGRQGAFEIWQLVIEAGLCLSHPYAAGVIEVK</sequence>
<dbReference type="InterPro" id="IPR035198">
    <property type="entry name" value="SU10_MCP"/>
</dbReference>
<feature type="non-terminal residue" evidence="1">
    <location>
        <position position="1"/>
    </location>
</feature>
<evidence type="ECO:0000313" key="2">
    <source>
        <dbReference type="Proteomes" id="UP001165586"/>
    </source>
</evidence>
<keyword evidence="2" id="KW-1185">Reference proteome</keyword>
<proteinExistence type="predicted"/>
<gene>
    <name evidence="1" type="ORF">N1032_25180</name>
</gene>
<dbReference type="RefSeq" id="WP_259543307.1">
    <property type="nucleotide sequence ID" value="NZ_JANLCJ010000351.1"/>
</dbReference>
<name>A0ABT2HAQ3_9MICO</name>
<organism evidence="1 2">
    <name type="scientific">Herbiconiux daphne</name>
    <dbReference type="NCBI Taxonomy" id="2970914"/>
    <lineage>
        <taxon>Bacteria</taxon>
        <taxon>Bacillati</taxon>
        <taxon>Actinomycetota</taxon>
        <taxon>Actinomycetes</taxon>
        <taxon>Micrococcales</taxon>
        <taxon>Microbacteriaceae</taxon>
        <taxon>Herbiconiux</taxon>
    </lineage>
</organism>